<dbReference type="Proteomes" id="UP001153269">
    <property type="component" value="Unassembled WGS sequence"/>
</dbReference>
<name>A0A9N7TQR4_PLEPL</name>
<sequence length="113" mass="12607">MVTPAVQMSTNRSALRSDLAVRIVNPDSRPPCITVKAQTVPETHRCPPEQRLFTEQEKSKAARGKLLRFPIFHVPVRHHSLANAILHKYNDAQSPHVSAPPPPVFIYIAVPLC</sequence>
<accession>A0A9N7TQR4</accession>
<dbReference type="EMBL" id="CADEAL010000258">
    <property type="protein sequence ID" value="CAB1417277.1"/>
    <property type="molecule type" value="Genomic_DNA"/>
</dbReference>
<comment type="caution">
    <text evidence="1">The sequence shown here is derived from an EMBL/GenBank/DDBJ whole genome shotgun (WGS) entry which is preliminary data.</text>
</comment>
<gene>
    <name evidence="1" type="ORF">PLEPLA_LOCUS5079</name>
</gene>
<dbReference type="AlphaFoldDB" id="A0A9N7TQR4"/>
<proteinExistence type="predicted"/>
<protein>
    <submittedName>
        <fullName evidence="1">Uncharacterized protein</fullName>
    </submittedName>
</protein>
<keyword evidence="2" id="KW-1185">Reference proteome</keyword>
<reference evidence="1" key="1">
    <citation type="submission" date="2020-03" db="EMBL/GenBank/DDBJ databases">
        <authorList>
            <person name="Weist P."/>
        </authorList>
    </citation>
    <scope>NUCLEOTIDE SEQUENCE</scope>
</reference>
<evidence type="ECO:0000313" key="2">
    <source>
        <dbReference type="Proteomes" id="UP001153269"/>
    </source>
</evidence>
<evidence type="ECO:0000313" key="1">
    <source>
        <dbReference type="EMBL" id="CAB1417277.1"/>
    </source>
</evidence>
<organism evidence="1 2">
    <name type="scientific">Pleuronectes platessa</name>
    <name type="common">European plaice</name>
    <dbReference type="NCBI Taxonomy" id="8262"/>
    <lineage>
        <taxon>Eukaryota</taxon>
        <taxon>Metazoa</taxon>
        <taxon>Chordata</taxon>
        <taxon>Craniata</taxon>
        <taxon>Vertebrata</taxon>
        <taxon>Euteleostomi</taxon>
        <taxon>Actinopterygii</taxon>
        <taxon>Neopterygii</taxon>
        <taxon>Teleostei</taxon>
        <taxon>Neoteleostei</taxon>
        <taxon>Acanthomorphata</taxon>
        <taxon>Carangaria</taxon>
        <taxon>Pleuronectiformes</taxon>
        <taxon>Pleuronectoidei</taxon>
        <taxon>Pleuronectidae</taxon>
        <taxon>Pleuronectes</taxon>
    </lineage>
</organism>